<evidence type="ECO:0000313" key="5">
    <source>
        <dbReference type="EMBL" id="GJE96271.1"/>
    </source>
</evidence>
<gene>
    <name evidence="5" type="ORF">PsYK624_124650</name>
</gene>
<name>A0A9P3GK62_9APHY</name>
<keyword evidence="2" id="KW-0560">Oxidoreductase</keyword>
<evidence type="ECO:0000259" key="4">
    <source>
        <dbReference type="Pfam" id="PF01370"/>
    </source>
</evidence>
<dbReference type="EMBL" id="BPQB01000057">
    <property type="protein sequence ID" value="GJE96271.1"/>
    <property type="molecule type" value="Genomic_DNA"/>
</dbReference>
<feature type="domain" description="NAD-dependent epimerase/dehydratase" evidence="4">
    <location>
        <begin position="3"/>
        <end position="174"/>
    </location>
</feature>
<dbReference type="InterPro" id="IPR036291">
    <property type="entry name" value="NAD(P)-bd_dom_sf"/>
</dbReference>
<dbReference type="SUPFAM" id="SSF51735">
    <property type="entry name" value="NAD(P)-binding Rossmann-fold domains"/>
    <property type="match status" value="1"/>
</dbReference>
<dbReference type="AlphaFoldDB" id="A0A9P3GK62"/>
<dbReference type="Proteomes" id="UP000703269">
    <property type="component" value="Unassembled WGS sequence"/>
</dbReference>
<evidence type="ECO:0000256" key="1">
    <source>
        <dbReference type="ARBA" id="ARBA00007637"/>
    </source>
</evidence>
<comment type="similarity">
    <text evidence="1">Belongs to the NAD(P)-dependent epimerase/dehydratase family.</text>
</comment>
<dbReference type="InterPro" id="IPR001509">
    <property type="entry name" value="Epimerase_deHydtase"/>
</dbReference>
<dbReference type="Pfam" id="PF01370">
    <property type="entry name" value="Epimerase"/>
    <property type="match status" value="1"/>
</dbReference>
<protein>
    <submittedName>
        <fullName evidence="5">NAD(P)-dependent oxidoreductase</fullName>
    </submittedName>
</protein>
<dbReference type="GO" id="GO:0016491">
    <property type="term" value="F:oxidoreductase activity"/>
    <property type="evidence" value="ECO:0007669"/>
    <property type="project" value="UniProtKB-KW"/>
</dbReference>
<dbReference type="PANTHER" id="PTHR43103">
    <property type="entry name" value="NUCLEOSIDE-DIPHOSPHATE-SUGAR EPIMERASE"/>
    <property type="match status" value="1"/>
</dbReference>
<keyword evidence="6" id="KW-1185">Reference proteome</keyword>
<sequence length="285" mass="31405">MKIAVTGCSGSVGQRVCTLALARGHTVRGIDSARPRADAPFAAHAHFAYAEHDLRAYPAVLAALRGCDAVVQLAAVPTPTDYLVETHNTNVVISWNVLRAAAELGITRVAQASSVNVVQLVWTPHPRLHYLPIDEDHPREPDEPYGLSKLICETQADAIVRRFPQMRVASLRPSWSIPNRDFAKHQDAERRKNDLWGWVHRDSCADAFLLAITADEGAWTGHEAFFIVAPDTTEGIAPEVLYEQFWSHVPIKAGKDLKGGFFDSSKAERILGWVHTVPDEDVHAG</sequence>
<reference evidence="5 6" key="1">
    <citation type="submission" date="2021-08" db="EMBL/GenBank/DDBJ databases">
        <title>Draft Genome Sequence of Phanerochaete sordida strain YK-624.</title>
        <authorList>
            <person name="Mori T."/>
            <person name="Dohra H."/>
            <person name="Suzuki T."/>
            <person name="Kawagishi H."/>
            <person name="Hirai H."/>
        </authorList>
    </citation>
    <scope>NUCLEOTIDE SEQUENCE [LARGE SCALE GENOMIC DNA]</scope>
    <source>
        <strain evidence="5 6">YK-624</strain>
    </source>
</reference>
<accession>A0A9P3GK62</accession>
<evidence type="ECO:0000256" key="2">
    <source>
        <dbReference type="ARBA" id="ARBA00023002"/>
    </source>
</evidence>
<evidence type="ECO:0000313" key="6">
    <source>
        <dbReference type="Proteomes" id="UP000703269"/>
    </source>
</evidence>
<dbReference type="OrthoDB" id="202470at2759"/>
<dbReference type="Gene3D" id="3.40.50.720">
    <property type="entry name" value="NAD(P)-binding Rossmann-like Domain"/>
    <property type="match status" value="1"/>
</dbReference>
<evidence type="ECO:0000256" key="3">
    <source>
        <dbReference type="ARBA" id="ARBA00023027"/>
    </source>
</evidence>
<organism evidence="5 6">
    <name type="scientific">Phanerochaete sordida</name>
    <dbReference type="NCBI Taxonomy" id="48140"/>
    <lineage>
        <taxon>Eukaryota</taxon>
        <taxon>Fungi</taxon>
        <taxon>Dikarya</taxon>
        <taxon>Basidiomycota</taxon>
        <taxon>Agaricomycotina</taxon>
        <taxon>Agaricomycetes</taxon>
        <taxon>Polyporales</taxon>
        <taxon>Phanerochaetaceae</taxon>
        <taxon>Phanerochaete</taxon>
    </lineage>
</organism>
<proteinExistence type="inferred from homology"/>
<comment type="caution">
    <text evidence="5">The sequence shown here is derived from an EMBL/GenBank/DDBJ whole genome shotgun (WGS) entry which is preliminary data.</text>
</comment>
<keyword evidence="3" id="KW-0520">NAD</keyword>
<dbReference type="PANTHER" id="PTHR43103:SF5">
    <property type="entry name" value="4-EPIMERASE, PUTATIVE (AFU_ORTHOLOGUE AFUA_7G00360)-RELATED"/>
    <property type="match status" value="1"/>
</dbReference>